<evidence type="ECO:0000256" key="3">
    <source>
        <dbReference type="SAM" id="MobiDB-lite"/>
    </source>
</evidence>
<protein>
    <submittedName>
        <fullName evidence="4">cDNA FLJ57836, highly similar to Myb-binding protein 1A</fullName>
    </submittedName>
</protein>
<dbReference type="IntAct" id="B4DZZ1">
    <property type="interactions" value="1"/>
</dbReference>
<sequence>MESRDPAQPMSPGEATQSGARPADRYGLLKHSREFLDFFWDIAKPEQETRLAATEKLLEYLRGRPKGSEMKYALKRLITGLGVGRETARPCYSLALAQLLQSFEDLPLCSILQQIQEKYDLHQVKKAMLRPALFANLFGVLALFQSGRLVKDQEALMKSVKLLQALAQYQNHLQEQPRKALVDILSEVSKATLQEILPEVLKADLNIILSSPEQLELFLLAQQKVPSKLKKLVGSVNLFSDENVPRLVNVLKMAASSVKKDRKLPAIALDLLRLALKEDKFPRFWKEVVEQGLLKMQFWPASYLCFRLLGAALPLLTKEQLHLVMQGDVIRHYGEHVCTAKLPKQFKFAPEMDDYVGTFLEGCQDDPERQLAVLVAFSSVTNQGLPVTPTFWRVVRFLSPPALQGYVAWLRAMFLQPDLDSLVDFSTNNQKKAQDSSLHMPERAVFRLRKWIIFRLVSIVDSLHLEMEEALTEQVARFCLFHSFFVTKKPTSQIPETKLQKKNQKPSQVNGAPGSPTEPAGQKQHQKALPKKEDGTPAATGGSQPPSMGRKKRNRTKAKVPAQANGTPTTKSPAPGAPTRSPSTPAKSPKLQKKAQVRKAGKP</sequence>
<dbReference type="EMBL" id="AK303150">
    <property type="protein sequence ID" value="BAG64253.1"/>
    <property type="molecule type" value="mRNA"/>
</dbReference>
<dbReference type="PANTHER" id="PTHR13213">
    <property type="entry name" value="MYB-BINDING PROTEIN 1A FAMILY MEMBER"/>
    <property type="match status" value="1"/>
</dbReference>
<evidence type="ECO:0000313" key="4">
    <source>
        <dbReference type="EMBL" id="BAG64253.1"/>
    </source>
</evidence>
<organism evidence="4">
    <name type="scientific">Homo sapiens</name>
    <name type="common">Human</name>
    <dbReference type="NCBI Taxonomy" id="9606"/>
    <lineage>
        <taxon>Eukaryota</taxon>
        <taxon>Metazoa</taxon>
        <taxon>Chordata</taxon>
        <taxon>Craniata</taxon>
        <taxon>Vertebrata</taxon>
        <taxon>Euteleostomi</taxon>
        <taxon>Mammalia</taxon>
        <taxon>Eutheria</taxon>
        <taxon>Euarchontoglires</taxon>
        <taxon>Primates</taxon>
        <taxon>Haplorrhini</taxon>
        <taxon>Catarrhini</taxon>
        <taxon>Hominidae</taxon>
        <taxon>Homo</taxon>
    </lineage>
</organism>
<name>B4DZZ1_HUMAN</name>
<feature type="region of interest" description="Disordered" evidence="3">
    <location>
        <begin position="492"/>
        <end position="603"/>
    </location>
</feature>
<dbReference type="AlphaFoldDB" id="B4DZZ1"/>
<evidence type="ECO:0000256" key="1">
    <source>
        <dbReference type="ARBA" id="ARBA00004123"/>
    </source>
</evidence>
<accession>B4DZZ1</accession>
<dbReference type="GO" id="GO:0005730">
    <property type="term" value="C:nucleolus"/>
    <property type="evidence" value="ECO:0007669"/>
    <property type="project" value="InterPro"/>
</dbReference>
<dbReference type="Pfam" id="PF04931">
    <property type="entry name" value="DNA_pol_phi"/>
    <property type="match status" value="1"/>
</dbReference>
<dbReference type="GO" id="GO:0003677">
    <property type="term" value="F:DNA binding"/>
    <property type="evidence" value="ECO:0007669"/>
    <property type="project" value="InterPro"/>
</dbReference>
<feature type="compositionally biased region" description="Basic residues" evidence="3">
    <location>
        <begin position="590"/>
        <end position="603"/>
    </location>
</feature>
<feature type="compositionally biased region" description="Basic residues" evidence="3">
    <location>
        <begin position="549"/>
        <end position="558"/>
    </location>
</feature>
<dbReference type="PeptideAtlas" id="B4DZZ1"/>
<comment type="subcellular location">
    <subcellularLocation>
        <location evidence="1">Nucleus</location>
    </subcellularLocation>
</comment>
<dbReference type="InterPro" id="IPR007015">
    <property type="entry name" value="DNA_pol_V/MYBBP1A"/>
</dbReference>
<reference evidence="4" key="1">
    <citation type="submission" date="2007-10" db="EMBL/GenBank/DDBJ databases">
        <title>NEDO human cDNA sequencing project focused on splicing variants.</title>
        <authorList>
            <person name="Wakamatsu A."/>
            <person name="Yamamoto J."/>
            <person name="Kimura K."/>
            <person name="Ishii S."/>
            <person name="Watanabe K."/>
            <person name="Sugiyama A."/>
            <person name="Murakawa K."/>
            <person name="Kaida T."/>
            <person name="Tsuchiya K."/>
            <person name="Fukuzumi Y."/>
            <person name="Kumagai A."/>
            <person name="Oishi Y."/>
            <person name="Yamamoto S."/>
            <person name="Ono Y."/>
            <person name="Komori Y."/>
            <person name="Yamazaki M."/>
            <person name="Kisu Y."/>
            <person name="Nishikawa T."/>
            <person name="Sugano S."/>
            <person name="Nomura N."/>
            <person name="Isogai T."/>
        </authorList>
    </citation>
    <scope>NUCLEOTIDE SEQUENCE</scope>
    <source>
        <tissue evidence="4">Thymus</tissue>
    </source>
</reference>
<dbReference type="PANTHER" id="PTHR13213:SF2">
    <property type="entry name" value="MYB-BINDING PROTEIN 1A"/>
    <property type="match status" value="1"/>
</dbReference>
<evidence type="ECO:0000256" key="2">
    <source>
        <dbReference type="ARBA" id="ARBA00023242"/>
    </source>
</evidence>
<feature type="region of interest" description="Disordered" evidence="3">
    <location>
        <begin position="1"/>
        <end position="22"/>
    </location>
</feature>
<dbReference type="GO" id="GO:0006355">
    <property type="term" value="P:regulation of DNA-templated transcription"/>
    <property type="evidence" value="ECO:0007669"/>
    <property type="project" value="InterPro"/>
</dbReference>
<proteinExistence type="evidence at transcript level"/>
<keyword evidence="2" id="KW-0539">Nucleus</keyword>